<dbReference type="PANTHER" id="PTHR48475">
    <property type="entry name" value="RIBONUCLEASE H"/>
    <property type="match status" value="1"/>
</dbReference>
<protein>
    <recommendedName>
        <fullName evidence="1">RNase H type-1 domain-containing protein</fullName>
    </recommendedName>
</protein>
<feature type="non-terminal residue" evidence="2">
    <location>
        <position position="1"/>
    </location>
</feature>
<dbReference type="InterPro" id="IPR036397">
    <property type="entry name" value="RNaseH_sf"/>
</dbReference>
<dbReference type="Gene3D" id="3.30.420.10">
    <property type="entry name" value="Ribonuclease H-like superfamily/Ribonuclease H"/>
    <property type="match status" value="1"/>
</dbReference>
<accession>A0AA38CV01</accession>
<name>A0AA38CV01_TAXCH</name>
<dbReference type="InterPro" id="IPR002156">
    <property type="entry name" value="RNaseH_domain"/>
</dbReference>
<dbReference type="AlphaFoldDB" id="A0AA38CV01"/>
<evidence type="ECO:0000313" key="2">
    <source>
        <dbReference type="EMBL" id="KAH9303049.1"/>
    </source>
</evidence>
<reference evidence="2 3" key="1">
    <citation type="journal article" date="2021" name="Nat. Plants">
        <title>The Taxus genome provides insights into paclitaxel biosynthesis.</title>
        <authorList>
            <person name="Xiong X."/>
            <person name="Gou J."/>
            <person name="Liao Q."/>
            <person name="Li Y."/>
            <person name="Zhou Q."/>
            <person name="Bi G."/>
            <person name="Li C."/>
            <person name="Du R."/>
            <person name="Wang X."/>
            <person name="Sun T."/>
            <person name="Guo L."/>
            <person name="Liang H."/>
            <person name="Lu P."/>
            <person name="Wu Y."/>
            <person name="Zhang Z."/>
            <person name="Ro D.K."/>
            <person name="Shang Y."/>
            <person name="Huang S."/>
            <person name="Yan J."/>
        </authorList>
    </citation>
    <scope>NUCLEOTIDE SEQUENCE [LARGE SCALE GENOMIC DNA]</scope>
    <source>
        <strain evidence="2">Ta-2019</strain>
    </source>
</reference>
<organism evidence="2 3">
    <name type="scientific">Taxus chinensis</name>
    <name type="common">Chinese yew</name>
    <name type="synonym">Taxus wallichiana var. chinensis</name>
    <dbReference type="NCBI Taxonomy" id="29808"/>
    <lineage>
        <taxon>Eukaryota</taxon>
        <taxon>Viridiplantae</taxon>
        <taxon>Streptophyta</taxon>
        <taxon>Embryophyta</taxon>
        <taxon>Tracheophyta</taxon>
        <taxon>Spermatophyta</taxon>
        <taxon>Pinopsida</taxon>
        <taxon>Pinidae</taxon>
        <taxon>Conifers II</taxon>
        <taxon>Cupressales</taxon>
        <taxon>Taxaceae</taxon>
        <taxon>Taxus</taxon>
    </lineage>
</organism>
<dbReference type="InterPro" id="IPR012337">
    <property type="entry name" value="RNaseH-like_sf"/>
</dbReference>
<dbReference type="PROSITE" id="PS50879">
    <property type="entry name" value="RNASE_H_1"/>
    <property type="match status" value="1"/>
</dbReference>
<proteinExistence type="predicted"/>
<dbReference type="EMBL" id="JAHRHJ020000009">
    <property type="protein sequence ID" value="KAH9303049.1"/>
    <property type="molecule type" value="Genomic_DNA"/>
</dbReference>
<dbReference type="GO" id="GO:0003676">
    <property type="term" value="F:nucleic acid binding"/>
    <property type="evidence" value="ECO:0007669"/>
    <property type="project" value="InterPro"/>
</dbReference>
<sequence>VLATILVADIPPSYGMLLSRNFCKDVGGEIQMDWSHALIPVDGQMKKLLPEKQSEYIVQKTDDPKAQILYEDRGHGNYMILSPDEIRPCKISPKDPNGVWVLEFDGSCSSAGSGAGVLLISPEGCLYPFSFKLQFENTNNTAEYEALILGLQVAKER</sequence>
<dbReference type="SUPFAM" id="SSF53098">
    <property type="entry name" value="Ribonuclease H-like"/>
    <property type="match status" value="1"/>
</dbReference>
<dbReference type="Pfam" id="PF13456">
    <property type="entry name" value="RVT_3"/>
    <property type="match status" value="1"/>
</dbReference>
<comment type="caution">
    <text evidence="2">The sequence shown here is derived from an EMBL/GenBank/DDBJ whole genome shotgun (WGS) entry which is preliminary data.</text>
</comment>
<dbReference type="GO" id="GO:0004523">
    <property type="term" value="F:RNA-DNA hybrid ribonuclease activity"/>
    <property type="evidence" value="ECO:0007669"/>
    <property type="project" value="InterPro"/>
</dbReference>
<gene>
    <name evidence="2" type="ORF">KI387_014632</name>
</gene>
<feature type="domain" description="RNase H type-1" evidence="1">
    <location>
        <begin position="96"/>
        <end position="157"/>
    </location>
</feature>
<dbReference type="Proteomes" id="UP000824469">
    <property type="component" value="Unassembled WGS sequence"/>
</dbReference>
<dbReference type="PANTHER" id="PTHR48475:SF1">
    <property type="entry name" value="RNASE H TYPE-1 DOMAIN-CONTAINING PROTEIN"/>
    <property type="match status" value="1"/>
</dbReference>
<keyword evidence="3" id="KW-1185">Reference proteome</keyword>
<feature type="non-terminal residue" evidence="2">
    <location>
        <position position="157"/>
    </location>
</feature>
<evidence type="ECO:0000259" key="1">
    <source>
        <dbReference type="PROSITE" id="PS50879"/>
    </source>
</evidence>
<evidence type="ECO:0000313" key="3">
    <source>
        <dbReference type="Proteomes" id="UP000824469"/>
    </source>
</evidence>